<reference evidence="1 2" key="1">
    <citation type="submission" date="2018-07" db="EMBL/GenBank/DDBJ databases">
        <title>The genomes of Aspergillus section Nigri reveals drivers in fungal speciation.</title>
        <authorList>
            <consortium name="DOE Joint Genome Institute"/>
            <person name="Vesth T.C."/>
            <person name="Nybo J."/>
            <person name="Theobald S."/>
            <person name="Brandl J."/>
            <person name="Frisvad J.C."/>
            <person name="Nielsen K.F."/>
            <person name="Lyhne E.K."/>
            <person name="Kogle M.E."/>
            <person name="Kuo A."/>
            <person name="Riley R."/>
            <person name="Clum A."/>
            <person name="Nolan M."/>
            <person name="Lipzen A."/>
            <person name="Salamov A."/>
            <person name="Henrissat B."/>
            <person name="Wiebenga A."/>
            <person name="De vries R.P."/>
            <person name="Grigoriev I.V."/>
            <person name="Mortensen U.H."/>
            <person name="Andersen M.R."/>
            <person name="Baker S.E."/>
        </authorList>
    </citation>
    <scope>NUCLEOTIDE SEQUENCE [LARGE SCALE GENOMIC DNA]</scope>
    <source>
        <strain evidence="1 2">CBS 139.54b</strain>
    </source>
</reference>
<proteinExistence type="predicted"/>
<name>A0A3F3QEH8_9EURO</name>
<dbReference type="RefSeq" id="XP_026630559.1">
    <property type="nucleotide sequence ID" value="XM_026776820.1"/>
</dbReference>
<accession>A0A3F3QEH8</accession>
<organism evidence="1 2">
    <name type="scientific">Aspergillus welwitschiae</name>
    <dbReference type="NCBI Taxonomy" id="1341132"/>
    <lineage>
        <taxon>Eukaryota</taxon>
        <taxon>Fungi</taxon>
        <taxon>Dikarya</taxon>
        <taxon>Ascomycota</taxon>
        <taxon>Pezizomycotina</taxon>
        <taxon>Eurotiomycetes</taxon>
        <taxon>Eurotiomycetidae</taxon>
        <taxon>Eurotiales</taxon>
        <taxon>Aspergillaceae</taxon>
        <taxon>Aspergillus</taxon>
        <taxon>Aspergillus subgen. Circumdati</taxon>
    </lineage>
</organism>
<dbReference type="AlphaFoldDB" id="A0A3F3QEH8"/>
<gene>
    <name evidence="1" type="ORF">BDQ94DRAFT_90743</name>
</gene>
<evidence type="ECO:0000313" key="1">
    <source>
        <dbReference type="EMBL" id="RDH37537.1"/>
    </source>
</evidence>
<keyword evidence="2" id="KW-1185">Reference proteome</keyword>
<dbReference type="Proteomes" id="UP000253729">
    <property type="component" value="Unassembled WGS sequence"/>
</dbReference>
<sequence length="80" mass="8700">MTQPPRGAAATLLLCCCCCFPSKREKRGSQACFSLLAGWADATLFLSRIMSFFWGGKVPCRSGSNGWISLVDFQGTDQLC</sequence>
<protein>
    <submittedName>
        <fullName evidence="1">Uncharacterized protein</fullName>
    </submittedName>
</protein>
<dbReference type="GeneID" id="38145176"/>
<dbReference type="EMBL" id="KZ852035">
    <property type="protein sequence ID" value="RDH37537.1"/>
    <property type="molecule type" value="Genomic_DNA"/>
</dbReference>
<evidence type="ECO:0000313" key="2">
    <source>
        <dbReference type="Proteomes" id="UP000253729"/>
    </source>
</evidence>